<dbReference type="AlphaFoldDB" id="A0AA42BKL0"/>
<feature type="transmembrane region" description="Helical" evidence="1">
    <location>
        <begin position="39"/>
        <end position="59"/>
    </location>
</feature>
<dbReference type="RefSeq" id="WP_254098412.1">
    <property type="nucleotide sequence ID" value="NZ_JANATA010000002.1"/>
</dbReference>
<dbReference type="Proteomes" id="UP001165413">
    <property type="component" value="Unassembled WGS sequence"/>
</dbReference>
<evidence type="ECO:0000256" key="1">
    <source>
        <dbReference type="SAM" id="Phobius"/>
    </source>
</evidence>
<protein>
    <submittedName>
        <fullName evidence="2">DUF6170 family protein</fullName>
    </submittedName>
</protein>
<feature type="transmembrane region" description="Helical" evidence="1">
    <location>
        <begin position="65"/>
        <end position="82"/>
    </location>
</feature>
<evidence type="ECO:0000313" key="2">
    <source>
        <dbReference type="EMBL" id="MCP3427749.1"/>
    </source>
</evidence>
<name>A0AA42BKL0_9ALTE</name>
<sequence>MKFYFSTRNIPGLEDKSLLERMTLLNEAAKAMTIPEKTIFNVLKLIVLVPVFVLILRVVEDWTSLLWAALVLLLYPLIVKPIQHSLCAKYIKKES</sequence>
<proteinExistence type="predicted"/>
<dbReference type="Pfam" id="PF19667">
    <property type="entry name" value="DUF6170"/>
    <property type="match status" value="1"/>
</dbReference>
<keyword evidence="1" id="KW-0812">Transmembrane</keyword>
<keyword evidence="1" id="KW-0472">Membrane</keyword>
<evidence type="ECO:0000313" key="3">
    <source>
        <dbReference type="Proteomes" id="UP001165413"/>
    </source>
</evidence>
<dbReference type="EMBL" id="JANATA010000002">
    <property type="protein sequence ID" value="MCP3427749.1"/>
    <property type="molecule type" value="Genomic_DNA"/>
</dbReference>
<comment type="caution">
    <text evidence="2">The sequence shown here is derived from an EMBL/GenBank/DDBJ whole genome shotgun (WGS) entry which is preliminary data.</text>
</comment>
<dbReference type="InterPro" id="IPR046168">
    <property type="entry name" value="DUF6170"/>
</dbReference>
<reference evidence="2" key="1">
    <citation type="submission" date="2022-07" db="EMBL/GenBank/DDBJ databases">
        <title>Characterization of the Novel Bacterium Alteromonas immobilis LMIT006 and Alteromonas gregis LMIT007.</title>
        <authorList>
            <person name="Lin X."/>
        </authorList>
    </citation>
    <scope>NUCLEOTIDE SEQUENCE</scope>
    <source>
        <strain evidence="2">LMIT007</strain>
    </source>
</reference>
<organism evidence="2 3">
    <name type="scientific">Opacimonas viscosa</name>
    <dbReference type="NCBI Taxonomy" id="2961944"/>
    <lineage>
        <taxon>Bacteria</taxon>
        <taxon>Pseudomonadati</taxon>
        <taxon>Pseudomonadota</taxon>
        <taxon>Gammaproteobacteria</taxon>
        <taxon>Alteromonadales</taxon>
        <taxon>Alteromonadaceae</taxon>
        <taxon>Opacimonas</taxon>
    </lineage>
</organism>
<keyword evidence="3" id="KW-1185">Reference proteome</keyword>
<gene>
    <name evidence="2" type="ORF">NLF92_02195</name>
</gene>
<keyword evidence="1" id="KW-1133">Transmembrane helix</keyword>
<accession>A0AA42BKL0</accession>